<reference evidence="2 3" key="1">
    <citation type="submission" date="2017-11" db="EMBL/GenBank/DDBJ databases">
        <title>Draft genome sequence of environmental isolate Aeromonas cavernicola sp. nov. MDC 2508.</title>
        <authorList>
            <person name="Colston S.M."/>
            <person name="Navarro A."/>
            <person name="Martinez-Murcia A.J."/>
            <person name="Graf J."/>
        </authorList>
    </citation>
    <scope>NUCLEOTIDE SEQUENCE [LARGE SCALE GENOMIC DNA]</scope>
    <source>
        <strain evidence="2 3">MDC 2508</strain>
    </source>
</reference>
<dbReference type="GO" id="GO:0016740">
    <property type="term" value="F:transferase activity"/>
    <property type="evidence" value="ECO:0007669"/>
    <property type="project" value="UniProtKB-KW"/>
</dbReference>
<sequence length="140" mass="15775">MLTGLNHLTLTTGDLDRSLAFYVDLLGARPRVRWAGGAYLTLGEVWLCLSCDIPQPAQDYSHVAFTIAPEQFAHFCERLRRAGVTEWKHNRSEGDSLYLQDPDGHRLEIHVGDLASRLASLAQQPYEELLWLDHTPSTTT</sequence>
<dbReference type="Proteomes" id="UP000235861">
    <property type="component" value="Unassembled WGS sequence"/>
</dbReference>
<evidence type="ECO:0000259" key="1">
    <source>
        <dbReference type="PROSITE" id="PS51819"/>
    </source>
</evidence>
<dbReference type="InterPro" id="IPR050383">
    <property type="entry name" value="GlyoxalaseI/FosfomycinResist"/>
</dbReference>
<dbReference type="SUPFAM" id="SSF54593">
    <property type="entry name" value="Glyoxalase/Bleomycin resistance protein/Dihydroxybiphenyl dioxygenase"/>
    <property type="match status" value="1"/>
</dbReference>
<name>A0A2H9U685_9GAMM</name>
<dbReference type="AlphaFoldDB" id="A0A2H9U685"/>
<dbReference type="RefSeq" id="WP_100293391.1">
    <property type="nucleotide sequence ID" value="NZ_PGGC01000059.1"/>
</dbReference>
<keyword evidence="3" id="KW-1185">Reference proteome</keyword>
<dbReference type="NCBIfam" id="NF000496">
    <property type="entry name" value="Fos_GSH"/>
    <property type="match status" value="1"/>
</dbReference>
<dbReference type="PROSITE" id="PS51819">
    <property type="entry name" value="VOC"/>
    <property type="match status" value="1"/>
</dbReference>
<dbReference type="Pfam" id="PF00903">
    <property type="entry name" value="Glyoxalase"/>
    <property type="match status" value="1"/>
</dbReference>
<dbReference type="OrthoDB" id="4265398at2"/>
<protein>
    <submittedName>
        <fullName evidence="2">Glutathione transferase</fullName>
    </submittedName>
</protein>
<dbReference type="EMBL" id="PGGC01000059">
    <property type="protein sequence ID" value="PJG59566.1"/>
    <property type="molecule type" value="Genomic_DNA"/>
</dbReference>
<dbReference type="CDD" id="cd07244">
    <property type="entry name" value="FosA"/>
    <property type="match status" value="1"/>
</dbReference>
<evidence type="ECO:0000313" key="3">
    <source>
        <dbReference type="Proteomes" id="UP000235861"/>
    </source>
</evidence>
<keyword evidence="2" id="KW-0808">Transferase</keyword>
<dbReference type="InterPro" id="IPR004360">
    <property type="entry name" value="Glyas_Fos-R_dOase_dom"/>
</dbReference>
<gene>
    <name evidence="2" type="ORF">CUC53_06445</name>
</gene>
<dbReference type="PANTHER" id="PTHR21366">
    <property type="entry name" value="GLYOXALASE FAMILY PROTEIN"/>
    <property type="match status" value="1"/>
</dbReference>
<organism evidence="2 3">
    <name type="scientific">Aeromonas cavernicola</name>
    <dbReference type="NCBI Taxonomy" id="1006623"/>
    <lineage>
        <taxon>Bacteria</taxon>
        <taxon>Pseudomonadati</taxon>
        <taxon>Pseudomonadota</taxon>
        <taxon>Gammaproteobacteria</taxon>
        <taxon>Aeromonadales</taxon>
        <taxon>Aeromonadaceae</taxon>
        <taxon>Aeromonas</taxon>
    </lineage>
</organism>
<dbReference type="InterPro" id="IPR029068">
    <property type="entry name" value="Glyas_Bleomycin-R_OHBP_Dase"/>
</dbReference>
<dbReference type="InterPro" id="IPR037523">
    <property type="entry name" value="VOC_core"/>
</dbReference>
<proteinExistence type="predicted"/>
<accession>A0A2H9U685</accession>
<dbReference type="Gene3D" id="3.10.180.10">
    <property type="entry name" value="2,3-Dihydroxybiphenyl 1,2-Dioxygenase, domain 1"/>
    <property type="match status" value="1"/>
</dbReference>
<dbReference type="PANTHER" id="PTHR21366:SF14">
    <property type="entry name" value="GLYOXALASE DOMAIN-CONTAINING PROTEIN 5"/>
    <property type="match status" value="1"/>
</dbReference>
<evidence type="ECO:0000313" key="2">
    <source>
        <dbReference type="EMBL" id="PJG59566.1"/>
    </source>
</evidence>
<feature type="domain" description="VOC" evidence="1">
    <location>
        <begin position="4"/>
        <end position="112"/>
    </location>
</feature>
<comment type="caution">
    <text evidence="2">The sequence shown here is derived from an EMBL/GenBank/DDBJ whole genome shotgun (WGS) entry which is preliminary data.</text>
</comment>